<dbReference type="InterPro" id="IPR036770">
    <property type="entry name" value="Ankyrin_rpt-contain_sf"/>
</dbReference>
<dbReference type="EMBL" id="JAAMPI010001045">
    <property type="protein sequence ID" value="KAF4627002.1"/>
    <property type="molecule type" value="Genomic_DNA"/>
</dbReference>
<evidence type="ECO:0000313" key="1">
    <source>
        <dbReference type="EMBL" id="KAF4627002.1"/>
    </source>
</evidence>
<dbReference type="Proteomes" id="UP000566819">
    <property type="component" value="Unassembled WGS sequence"/>
</dbReference>
<accession>A0A8H4RBE4</accession>
<comment type="caution">
    <text evidence="1">The sequence shown here is derived from an EMBL/GenBank/DDBJ whole genome shotgun (WGS) entry which is preliminary data.</text>
</comment>
<dbReference type="OrthoDB" id="3544495at2759"/>
<dbReference type="InterPro" id="IPR002110">
    <property type="entry name" value="Ankyrin_rpt"/>
</dbReference>
<dbReference type="AlphaFoldDB" id="A0A8H4RBE4"/>
<name>A0A8H4RBE4_9HELO</name>
<dbReference type="SUPFAM" id="SSF48403">
    <property type="entry name" value="Ankyrin repeat"/>
    <property type="match status" value="1"/>
</dbReference>
<dbReference type="Pfam" id="PF00023">
    <property type="entry name" value="Ank"/>
    <property type="match status" value="1"/>
</dbReference>
<evidence type="ECO:0000313" key="2">
    <source>
        <dbReference type="Proteomes" id="UP000566819"/>
    </source>
</evidence>
<reference evidence="1 2" key="1">
    <citation type="submission" date="2020-03" db="EMBL/GenBank/DDBJ databases">
        <title>Draft Genome Sequence of Cudoniella acicularis.</title>
        <authorList>
            <person name="Buettner E."/>
            <person name="Kellner H."/>
        </authorList>
    </citation>
    <scope>NUCLEOTIDE SEQUENCE [LARGE SCALE GENOMIC DNA]</scope>
    <source>
        <strain evidence="1 2">DSM 108380</strain>
    </source>
</reference>
<organism evidence="1 2">
    <name type="scientific">Cudoniella acicularis</name>
    <dbReference type="NCBI Taxonomy" id="354080"/>
    <lineage>
        <taxon>Eukaryota</taxon>
        <taxon>Fungi</taxon>
        <taxon>Dikarya</taxon>
        <taxon>Ascomycota</taxon>
        <taxon>Pezizomycotina</taxon>
        <taxon>Leotiomycetes</taxon>
        <taxon>Helotiales</taxon>
        <taxon>Tricladiaceae</taxon>
        <taxon>Cudoniella</taxon>
    </lineage>
</organism>
<gene>
    <name evidence="1" type="ORF">G7Y89_g11153</name>
</gene>
<sequence>MPLELVEKIVYFSIRVRTFKRALRLRLVNRQFRNLVEDDMFRTRLLDEYVGIMRAEIRLAPASGSYRPPGRDSAWLAFLKRYLAYRVFSQPNLDPQCPESLIHRAAACLSQMLDDNSEEVMLGYIATLCQVGFWEHCCCFNRYSYHDRGSDFIDDSNNYIDSTPNTAACYDGDGPLKRILLDAAIYLGHVELAKKVYTMEPIDGYYFDPDDAGLTDAVIISEDRVRLAVAHGGLDMFRLVNQIELGIETTNQYREICEQHTLMEYILGASENSGSATLIHFLLDIGMPWDAFKVSSWSNSLFPPAMMYAPLPEIFKRLAAMEGPETNALNARSVRLCCRSEGMIVRLNHSAAANNLVMVRYLLDQGGARYLNNTHTCSTRNESEPLKKSTGFWEQWLLNPLVRAVEVGNAEMVALMLAHGADPNHHTVGTPLMAAGENSDMFELLMVNGAVITTPDTGGRAMALVKAEGLETMRDLLMSQGVEPGTVWHYVPLEEEFVLGSQYSEIAAGYGAP</sequence>
<keyword evidence="2" id="KW-1185">Reference proteome</keyword>
<proteinExistence type="predicted"/>
<dbReference type="Gene3D" id="1.25.40.20">
    <property type="entry name" value="Ankyrin repeat-containing domain"/>
    <property type="match status" value="1"/>
</dbReference>
<protein>
    <submittedName>
        <fullName evidence="1">Uncharacterized protein</fullName>
    </submittedName>
</protein>